<comment type="caution">
    <text evidence="12">The sequence shown here is derived from an EMBL/GenBank/DDBJ whole genome shotgun (WGS) entry which is preliminary data.</text>
</comment>
<dbReference type="PROSITE" id="PS51192">
    <property type="entry name" value="HELICASE_ATP_BIND_1"/>
    <property type="match status" value="1"/>
</dbReference>
<evidence type="ECO:0000259" key="11">
    <source>
        <dbReference type="PROSITE" id="PS51195"/>
    </source>
</evidence>
<evidence type="ECO:0000256" key="3">
    <source>
        <dbReference type="ARBA" id="ARBA00022806"/>
    </source>
</evidence>
<dbReference type="InterPro" id="IPR014014">
    <property type="entry name" value="RNA_helicase_DEAD_Q_motif"/>
</dbReference>
<organism evidence="12 13">
    <name type="scientific">Nitrincola lacisaponensis</name>
    <dbReference type="NCBI Taxonomy" id="267850"/>
    <lineage>
        <taxon>Bacteria</taxon>
        <taxon>Pseudomonadati</taxon>
        <taxon>Pseudomonadota</taxon>
        <taxon>Gammaproteobacteria</taxon>
        <taxon>Oceanospirillales</taxon>
        <taxon>Oceanospirillaceae</taxon>
        <taxon>Nitrincola</taxon>
    </lineage>
</organism>
<dbReference type="STRING" id="267850.ADINL_1113"/>
<dbReference type="SUPFAM" id="SSF52540">
    <property type="entry name" value="P-loop containing nucleoside triphosphate hydrolases"/>
    <property type="match status" value="1"/>
</dbReference>
<dbReference type="RefSeq" id="WP_036544717.1">
    <property type="nucleotide sequence ID" value="NZ_JMSZ01000016.1"/>
</dbReference>
<gene>
    <name evidence="12" type="ORF">ADINL_1113</name>
</gene>
<feature type="domain" description="DEAD-box RNA helicase Q" evidence="11">
    <location>
        <begin position="1"/>
        <end position="28"/>
    </location>
</feature>
<comment type="similarity">
    <text evidence="5 7">Belongs to the DEAD box helicase family.</text>
</comment>
<dbReference type="GO" id="GO:0003724">
    <property type="term" value="F:RNA helicase activity"/>
    <property type="evidence" value="ECO:0007669"/>
    <property type="project" value="InterPro"/>
</dbReference>
<evidence type="ECO:0000256" key="8">
    <source>
        <dbReference type="SAM" id="MobiDB-lite"/>
    </source>
</evidence>
<evidence type="ECO:0000256" key="5">
    <source>
        <dbReference type="ARBA" id="ARBA00038437"/>
    </source>
</evidence>
<evidence type="ECO:0000256" key="4">
    <source>
        <dbReference type="ARBA" id="ARBA00022840"/>
    </source>
</evidence>
<evidence type="ECO:0000256" key="1">
    <source>
        <dbReference type="ARBA" id="ARBA00022741"/>
    </source>
</evidence>
<dbReference type="InterPro" id="IPR050079">
    <property type="entry name" value="DEAD_box_RNA_helicase"/>
</dbReference>
<dbReference type="GO" id="GO:0003676">
    <property type="term" value="F:nucleic acid binding"/>
    <property type="evidence" value="ECO:0007669"/>
    <property type="project" value="InterPro"/>
</dbReference>
<dbReference type="GO" id="GO:0005524">
    <property type="term" value="F:ATP binding"/>
    <property type="evidence" value="ECO:0007669"/>
    <property type="project" value="UniProtKB-KW"/>
</dbReference>
<dbReference type="AlphaFoldDB" id="A0A063Y703"/>
<evidence type="ECO:0000256" key="7">
    <source>
        <dbReference type="RuleBase" id="RU000492"/>
    </source>
</evidence>
<evidence type="ECO:0000256" key="6">
    <source>
        <dbReference type="PROSITE-ProRule" id="PRU00552"/>
    </source>
</evidence>
<dbReference type="GO" id="GO:0005829">
    <property type="term" value="C:cytosol"/>
    <property type="evidence" value="ECO:0007669"/>
    <property type="project" value="TreeGrafter"/>
</dbReference>
<feature type="domain" description="Helicase C-terminal" evidence="10">
    <location>
        <begin position="233"/>
        <end position="377"/>
    </location>
</feature>
<sequence>MFTDIQLNERLQKALDAQGIHTPTEVQQATLEPALQGKDLMISAVTGSGKTYAFLLPLLQRFIDTPAPRSATRALILVPTRELAEQVSKSCDQLAAFTQIKSMSVFGGVGFKEQAARLRKNPEILVATPGRLLEHLESGSVDLSDLEALVLDEADRMLDMGFSEDVLKIATACRSERQTLLFSATLNTREIGHLIQQVMRDPEALLLSDARTRVTAITQQIVLADDAKHKERLLNQLLTETPFQRALIFTNTRVAADQLGHLLRYHKHRTAVLHGDMDQPQRRLVLQRFRDNAIQILVATDVAARGLDIEGVDLVINYMMARSGDDYVHRIGRTGRAGQQGTAISLISAAEWNLMCSIERYLKVKFERRTLAGLEGSFNGPTRTKSSGKAVGKKKRTDSKKPEAKPKVKKRLRDQKTIGKRRQPNIPPSGEQPVDQGFAPLKKKST</sequence>
<evidence type="ECO:0000313" key="12">
    <source>
        <dbReference type="EMBL" id="KDE40521.1"/>
    </source>
</evidence>
<feature type="short sequence motif" description="Q motif" evidence="6">
    <location>
        <begin position="1"/>
        <end position="28"/>
    </location>
</feature>
<dbReference type="InterPro" id="IPR011545">
    <property type="entry name" value="DEAD/DEAH_box_helicase_dom"/>
</dbReference>
<dbReference type="CDD" id="cd00268">
    <property type="entry name" value="DEADc"/>
    <property type="match status" value="1"/>
</dbReference>
<dbReference type="InterPro" id="IPR044742">
    <property type="entry name" value="DEAD/DEAH_RhlB"/>
</dbReference>
<evidence type="ECO:0000259" key="10">
    <source>
        <dbReference type="PROSITE" id="PS51194"/>
    </source>
</evidence>
<keyword evidence="2 7" id="KW-0378">Hydrolase</keyword>
<keyword evidence="1 7" id="KW-0547">Nucleotide-binding</keyword>
<dbReference type="InterPro" id="IPR001650">
    <property type="entry name" value="Helicase_C-like"/>
</dbReference>
<feature type="region of interest" description="Disordered" evidence="8">
    <location>
        <begin position="374"/>
        <end position="446"/>
    </location>
</feature>
<dbReference type="PATRIC" id="fig|267850.7.peg.1107"/>
<dbReference type="EMBL" id="JMSZ01000016">
    <property type="protein sequence ID" value="KDE40521.1"/>
    <property type="molecule type" value="Genomic_DNA"/>
</dbReference>
<dbReference type="OrthoDB" id="9808889at2"/>
<keyword evidence="13" id="KW-1185">Reference proteome</keyword>
<dbReference type="PROSITE" id="PS00039">
    <property type="entry name" value="DEAD_ATP_HELICASE"/>
    <property type="match status" value="1"/>
</dbReference>
<dbReference type="SMART" id="SM00487">
    <property type="entry name" value="DEXDc"/>
    <property type="match status" value="1"/>
</dbReference>
<dbReference type="InterPro" id="IPR000629">
    <property type="entry name" value="RNA-helicase_DEAD-box_CS"/>
</dbReference>
<feature type="domain" description="Helicase ATP-binding" evidence="9">
    <location>
        <begin position="31"/>
        <end position="204"/>
    </location>
</feature>
<dbReference type="PANTHER" id="PTHR47959">
    <property type="entry name" value="ATP-DEPENDENT RNA HELICASE RHLE-RELATED"/>
    <property type="match status" value="1"/>
</dbReference>
<name>A0A063Y703_9GAMM</name>
<dbReference type="PANTHER" id="PTHR47959:SF3">
    <property type="entry name" value="ATP-DEPENDENT RNA HELICASE SRMB"/>
    <property type="match status" value="1"/>
</dbReference>
<dbReference type="Pfam" id="PF00271">
    <property type="entry name" value="Helicase_C"/>
    <property type="match status" value="1"/>
</dbReference>
<proteinExistence type="inferred from homology"/>
<protein>
    <submittedName>
        <fullName evidence="12">ATP-dependent RNA helicase SrmB</fullName>
    </submittedName>
</protein>
<keyword evidence="3 7" id="KW-0347">Helicase</keyword>
<feature type="compositionally biased region" description="Basic residues" evidence="8">
    <location>
        <begin position="407"/>
        <end position="423"/>
    </location>
</feature>
<dbReference type="PROSITE" id="PS51195">
    <property type="entry name" value="Q_MOTIF"/>
    <property type="match status" value="1"/>
</dbReference>
<dbReference type="Pfam" id="PF00270">
    <property type="entry name" value="DEAD"/>
    <property type="match status" value="1"/>
</dbReference>
<dbReference type="PROSITE" id="PS51194">
    <property type="entry name" value="HELICASE_CTER"/>
    <property type="match status" value="1"/>
</dbReference>
<evidence type="ECO:0000259" key="9">
    <source>
        <dbReference type="PROSITE" id="PS51192"/>
    </source>
</evidence>
<keyword evidence="4 7" id="KW-0067">ATP-binding</keyword>
<dbReference type="Proteomes" id="UP000027318">
    <property type="component" value="Unassembled WGS sequence"/>
</dbReference>
<accession>A0A063Y703</accession>
<evidence type="ECO:0000256" key="2">
    <source>
        <dbReference type="ARBA" id="ARBA00022801"/>
    </source>
</evidence>
<dbReference type="InterPro" id="IPR014001">
    <property type="entry name" value="Helicase_ATP-bd"/>
</dbReference>
<dbReference type="Gene3D" id="3.40.50.300">
    <property type="entry name" value="P-loop containing nucleotide triphosphate hydrolases"/>
    <property type="match status" value="2"/>
</dbReference>
<dbReference type="GO" id="GO:0016787">
    <property type="term" value="F:hydrolase activity"/>
    <property type="evidence" value="ECO:0007669"/>
    <property type="project" value="UniProtKB-KW"/>
</dbReference>
<dbReference type="CDD" id="cd18787">
    <property type="entry name" value="SF2_C_DEAD"/>
    <property type="match status" value="1"/>
</dbReference>
<dbReference type="InterPro" id="IPR027417">
    <property type="entry name" value="P-loop_NTPase"/>
</dbReference>
<evidence type="ECO:0000313" key="13">
    <source>
        <dbReference type="Proteomes" id="UP000027318"/>
    </source>
</evidence>
<reference evidence="12 13" key="1">
    <citation type="journal article" date="2005" name="Int. J. Syst. Evol. Microbiol.">
        <title>Nitrincola lacisaponensis gen. nov., sp. nov., a novel alkaliphilic bacterium isolated from an alkaline, saline lake.</title>
        <authorList>
            <person name="Dimitriu P.A."/>
            <person name="Shukla S.K."/>
            <person name="Conradt J."/>
            <person name="Marquez M.C."/>
            <person name="Ventosa A."/>
            <person name="Maglia A."/>
            <person name="Peyton B.M."/>
            <person name="Pinkart H.C."/>
            <person name="Mormile M.R."/>
        </authorList>
    </citation>
    <scope>NUCLEOTIDE SEQUENCE [LARGE SCALE GENOMIC DNA]</scope>
    <source>
        <strain evidence="12 13">4CA</strain>
    </source>
</reference>
<dbReference type="SMART" id="SM00490">
    <property type="entry name" value="HELICc"/>
    <property type="match status" value="1"/>
</dbReference>